<evidence type="ECO:0000313" key="5">
    <source>
        <dbReference type="Proteomes" id="UP000294614"/>
    </source>
</evidence>
<dbReference type="SUPFAM" id="SSF52091">
    <property type="entry name" value="SpoIIaa-like"/>
    <property type="match status" value="1"/>
</dbReference>
<dbReference type="InterPro" id="IPR036513">
    <property type="entry name" value="STAS_dom_sf"/>
</dbReference>
<organism evidence="4 5">
    <name type="scientific">Seleniivibrio woodruffii</name>
    <dbReference type="NCBI Taxonomy" id="1078050"/>
    <lineage>
        <taxon>Bacteria</taxon>
        <taxon>Pseudomonadati</taxon>
        <taxon>Deferribacterota</taxon>
        <taxon>Deferribacteres</taxon>
        <taxon>Deferribacterales</taxon>
        <taxon>Geovibrionaceae</taxon>
        <taxon>Seleniivibrio</taxon>
    </lineage>
</organism>
<comment type="similarity">
    <text evidence="1 2">Belongs to the anti-sigma-factor antagonist family.</text>
</comment>
<dbReference type="GO" id="GO:0043856">
    <property type="term" value="F:anti-sigma factor antagonist activity"/>
    <property type="evidence" value="ECO:0007669"/>
    <property type="project" value="InterPro"/>
</dbReference>
<evidence type="ECO:0000313" key="4">
    <source>
        <dbReference type="EMBL" id="TCK62591.1"/>
    </source>
</evidence>
<dbReference type="EMBL" id="SMGG01000003">
    <property type="protein sequence ID" value="TCK62591.1"/>
    <property type="molecule type" value="Genomic_DNA"/>
</dbReference>
<dbReference type="Proteomes" id="UP000294614">
    <property type="component" value="Unassembled WGS sequence"/>
</dbReference>
<dbReference type="PROSITE" id="PS50801">
    <property type="entry name" value="STAS"/>
    <property type="match status" value="1"/>
</dbReference>
<dbReference type="RefSeq" id="WP_132872764.1">
    <property type="nucleotide sequence ID" value="NZ_JAJUHT010000004.1"/>
</dbReference>
<accession>A0A4V6NEH8</accession>
<comment type="caution">
    <text evidence="4">The sequence shown here is derived from an EMBL/GenBank/DDBJ whole genome shotgun (WGS) entry which is preliminary data.</text>
</comment>
<keyword evidence="5" id="KW-1185">Reference proteome</keyword>
<feature type="domain" description="STAS" evidence="3">
    <location>
        <begin position="23"/>
        <end position="113"/>
    </location>
</feature>
<dbReference type="OrthoDB" id="9799280at2"/>
<dbReference type="PANTHER" id="PTHR33495:SF2">
    <property type="entry name" value="ANTI-SIGMA FACTOR ANTAGONIST TM_1081-RELATED"/>
    <property type="match status" value="1"/>
</dbReference>
<evidence type="ECO:0000256" key="1">
    <source>
        <dbReference type="ARBA" id="ARBA00009013"/>
    </source>
</evidence>
<dbReference type="InterPro" id="IPR002645">
    <property type="entry name" value="STAS_dom"/>
</dbReference>
<proteinExistence type="inferred from homology"/>
<evidence type="ECO:0000259" key="3">
    <source>
        <dbReference type="PROSITE" id="PS50801"/>
    </source>
</evidence>
<dbReference type="Pfam" id="PF01740">
    <property type="entry name" value="STAS"/>
    <property type="match status" value="1"/>
</dbReference>
<sequence>MAFNSETIVFGEKNVEVLYPMHEIDSYNGDEIKTHIKSSIDSSDAVIINCSRVTYLNSSGLRELIQILKNMRDLNKPLYLTSVNEDIMKVFKSTNLNRLFNIHDTNDDAMRYII</sequence>
<dbReference type="AlphaFoldDB" id="A0A4V6NEH8"/>
<dbReference type="CDD" id="cd07043">
    <property type="entry name" value="STAS_anti-anti-sigma_factors"/>
    <property type="match status" value="1"/>
</dbReference>
<protein>
    <recommendedName>
        <fullName evidence="2">Anti-sigma factor antagonist</fullName>
    </recommendedName>
</protein>
<gene>
    <name evidence="4" type="ORF">C8D98_1120</name>
</gene>
<dbReference type="NCBIfam" id="TIGR00377">
    <property type="entry name" value="ant_ant_sig"/>
    <property type="match status" value="1"/>
</dbReference>
<reference evidence="4 5" key="1">
    <citation type="submission" date="2019-03" db="EMBL/GenBank/DDBJ databases">
        <title>Genomic Encyclopedia of Type Strains, Phase IV (KMG-IV): sequencing the most valuable type-strain genomes for metagenomic binning, comparative biology and taxonomic classification.</title>
        <authorList>
            <person name="Goeker M."/>
        </authorList>
    </citation>
    <scope>NUCLEOTIDE SEQUENCE [LARGE SCALE GENOMIC DNA]</scope>
    <source>
        <strain evidence="4 5">DSM 24984</strain>
    </source>
</reference>
<dbReference type="InterPro" id="IPR003658">
    <property type="entry name" value="Anti-sigma_ant"/>
</dbReference>
<evidence type="ECO:0000256" key="2">
    <source>
        <dbReference type="RuleBase" id="RU003749"/>
    </source>
</evidence>
<dbReference type="Gene3D" id="3.30.750.24">
    <property type="entry name" value="STAS domain"/>
    <property type="match status" value="1"/>
</dbReference>
<dbReference type="PANTHER" id="PTHR33495">
    <property type="entry name" value="ANTI-SIGMA FACTOR ANTAGONIST TM_1081-RELATED-RELATED"/>
    <property type="match status" value="1"/>
</dbReference>
<name>A0A4V6NEH8_9BACT</name>